<feature type="domain" description="3-hydroxyacyl-CoA dehydrogenase C-terminal" evidence="11">
    <location>
        <begin position="186"/>
        <end position="267"/>
    </location>
</feature>
<dbReference type="Gene3D" id="1.10.1040.10">
    <property type="entry name" value="N-(1-d-carboxylethyl)-l-norvaline Dehydrogenase, domain 2"/>
    <property type="match status" value="1"/>
</dbReference>
<dbReference type="SUPFAM" id="SSF48179">
    <property type="entry name" value="6-phosphogluconate dehydrogenase C-terminal domain-like"/>
    <property type="match status" value="1"/>
</dbReference>
<keyword evidence="14" id="KW-1185">Reference proteome</keyword>
<evidence type="ECO:0000256" key="7">
    <source>
        <dbReference type="ARBA" id="ARBA00023002"/>
    </source>
</evidence>
<dbReference type="RefSeq" id="WP_213237671.1">
    <property type="nucleotide sequence ID" value="NZ_JAHBCL010000026.1"/>
</dbReference>
<dbReference type="Pfam" id="PF00725">
    <property type="entry name" value="3HCDH"/>
    <property type="match status" value="1"/>
</dbReference>
<evidence type="ECO:0000259" key="12">
    <source>
        <dbReference type="Pfam" id="PF02737"/>
    </source>
</evidence>
<comment type="similarity">
    <text evidence="3">Belongs to the 3-hydroxyacyl-CoA dehydrogenase family.</text>
</comment>
<evidence type="ECO:0000256" key="5">
    <source>
        <dbReference type="ARBA" id="ARBA00022490"/>
    </source>
</evidence>
<comment type="caution">
    <text evidence="13">The sequence shown here is derived from an EMBL/GenBank/DDBJ whole genome shotgun (WGS) entry which is preliminary data.</text>
</comment>
<evidence type="ECO:0000256" key="4">
    <source>
        <dbReference type="ARBA" id="ARBA00011738"/>
    </source>
</evidence>
<dbReference type="PANTHER" id="PTHR48075:SF1">
    <property type="entry name" value="LAMBDA-CRYSTALLIN HOMOLOG"/>
    <property type="match status" value="1"/>
</dbReference>
<dbReference type="EMBL" id="JAHBCL010000026">
    <property type="protein sequence ID" value="MBS7527809.1"/>
    <property type="molecule type" value="Genomic_DNA"/>
</dbReference>
<dbReference type="InterPro" id="IPR013328">
    <property type="entry name" value="6PGD_dom2"/>
</dbReference>
<dbReference type="InterPro" id="IPR036291">
    <property type="entry name" value="NAD(P)-bd_dom_sf"/>
</dbReference>
<comment type="subcellular location">
    <subcellularLocation>
        <location evidence="1">Cytoplasm</location>
    </subcellularLocation>
</comment>
<evidence type="ECO:0000256" key="6">
    <source>
        <dbReference type="ARBA" id="ARBA00022553"/>
    </source>
</evidence>
<name>A0ABS5PTU4_9FIRM</name>
<evidence type="ECO:0000313" key="13">
    <source>
        <dbReference type="EMBL" id="MBS7527809.1"/>
    </source>
</evidence>
<protein>
    <recommendedName>
        <fullName evidence="10">L-gulonate 3-dehydrogenase</fullName>
        <ecNumber evidence="9">1.1.1.45</ecNumber>
    </recommendedName>
    <alternativeName>
        <fullName evidence="10">L-gulonate 3-dehydrogenase</fullName>
    </alternativeName>
</protein>
<dbReference type="InterPro" id="IPR006180">
    <property type="entry name" value="3-OHacyl-CoA_DH_CS"/>
</dbReference>
<comment type="pathway">
    <text evidence="2">Lipid metabolism; butanoate metabolism.</text>
</comment>
<evidence type="ECO:0000256" key="1">
    <source>
        <dbReference type="ARBA" id="ARBA00004496"/>
    </source>
</evidence>
<dbReference type="SUPFAM" id="SSF51735">
    <property type="entry name" value="NAD(P)-binding Rossmann-fold domains"/>
    <property type="match status" value="1"/>
</dbReference>
<dbReference type="Gene3D" id="3.40.50.720">
    <property type="entry name" value="NAD(P)-binding Rossmann-like Domain"/>
    <property type="match status" value="1"/>
</dbReference>
<gene>
    <name evidence="13" type="ORF">KHM83_14080</name>
</gene>
<keyword evidence="6" id="KW-0597">Phosphoprotein</keyword>
<evidence type="ECO:0000256" key="3">
    <source>
        <dbReference type="ARBA" id="ARBA00009463"/>
    </source>
</evidence>
<evidence type="ECO:0000256" key="8">
    <source>
        <dbReference type="ARBA" id="ARBA00023027"/>
    </source>
</evidence>
<dbReference type="InterPro" id="IPR006108">
    <property type="entry name" value="3HC_DH_C"/>
</dbReference>
<keyword evidence="8" id="KW-0520">NAD</keyword>
<dbReference type="Proteomes" id="UP000746471">
    <property type="component" value="Unassembled WGS sequence"/>
</dbReference>
<feature type="domain" description="3-hydroxyacyl-CoA dehydrogenase NAD binding" evidence="12">
    <location>
        <begin position="3"/>
        <end position="181"/>
    </location>
</feature>
<dbReference type="PROSITE" id="PS00067">
    <property type="entry name" value="3HCDH"/>
    <property type="match status" value="1"/>
</dbReference>
<dbReference type="EC" id="1.1.1.45" evidence="9"/>
<dbReference type="InterPro" id="IPR022694">
    <property type="entry name" value="3-OHacyl-CoA_DH"/>
</dbReference>
<evidence type="ECO:0000259" key="11">
    <source>
        <dbReference type="Pfam" id="PF00725"/>
    </source>
</evidence>
<dbReference type="PIRSF" id="PIRSF000105">
    <property type="entry name" value="HCDH"/>
    <property type="match status" value="1"/>
</dbReference>
<evidence type="ECO:0000256" key="10">
    <source>
        <dbReference type="ARBA" id="ARBA00042709"/>
    </source>
</evidence>
<sequence length="316" mass="34722">MKNVTCYGTGVIGTAWGATFLKGNCNVTFYDIDTEKLDDTKTNLEEILSFFCTYGMMTAEAKEKALKSVTYTTDVKTAVEHAELIQENCPEKIELKQSVLKLIEAHCPKDTIIASSTSGLLLSDISKNAVHPERVICAHPYNPVYVMPLVEISTNEQTDAQVVEKAVAFYKGIGKEPVVLKKESPGFLCNRIQVAVIREAYDLVHRGVCSVEDIDKAVTYGVGLRWAILGPHLVNHLGGGAAGFRGINAHLAGAMKTWLEDMAKWSDIPEGYIDVAEEGIKEEMANRPKGTGNNEQELGAYLNQGVLEILKYHKLI</sequence>
<evidence type="ECO:0000256" key="9">
    <source>
        <dbReference type="ARBA" id="ARBA00038962"/>
    </source>
</evidence>
<dbReference type="InterPro" id="IPR008927">
    <property type="entry name" value="6-PGluconate_DH-like_C_sf"/>
</dbReference>
<accession>A0ABS5PTU4</accession>
<dbReference type="PANTHER" id="PTHR48075">
    <property type="entry name" value="3-HYDROXYACYL-COA DEHYDROGENASE FAMILY PROTEIN"/>
    <property type="match status" value="1"/>
</dbReference>
<comment type="subunit">
    <text evidence="4">Homodimer.</text>
</comment>
<organism evidence="13 14">
    <name type="scientific">Fusibacter paucivorans</name>
    <dbReference type="NCBI Taxonomy" id="76009"/>
    <lineage>
        <taxon>Bacteria</taxon>
        <taxon>Bacillati</taxon>
        <taxon>Bacillota</taxon>
        <taxon>Clostridia</taxon>
        <taxon>Eubacteriales</taxon>
        <taxon>Eubacteriales Family XII. Incertae Sedis</taxon>
        <taxon>Fusibacter</taxon>
    </lineage>
</organism>
<dbReference type="Pfam" id="PF02737">
    <property type="entry name" value="3HCDH_N"/>
    <property type="match status" value="1"/>
</dbReference>
<dbReference type="InterPro" id="IPR006176">
    <property type="entry name" value="3-OHacyl-CoA_DH_NAD-bd"/>
</dbReference>
<keyword evidence="7" id="KW-0560">Oxidoreductase</keyword>
<reference evidence="13 14" key="1">
    <citation type="submission" date="2021-05" db="EMBL/GenBank/DDBJ databases">
        <title>Fusibacter ferrireducens sp. nov., an anaerobic, sulfur- and Fe-reducing bacterium isolated from the mangrove sediment.</title>
        <authorList>
            <person name="Qiu D."/>
        </authorList>
    </citation>
    <scope>NUCLEOTIDE SEQUENCE [LARGE SCALE GENOMIC DNA]</scope>
    <source>
        <strain evidence="13 14">DSM 12116</strain>
    </source>
</reference>
<keyword evidence="5" id="KW-0963">Cytoplasm</keyword>
<proteinExistence type="inferred from homology"/>
<evidence type="ECO:0000256" key="2">
    <source>
        <dbReference type="ARBA" id="ARBA00005086"/>
    </source>
</evidence>
<evidence type="ECO:0000313" key="14">
    <source>
        <dbReference type="Proteomes" id="UP000746471"/>
    </source>
</evidence>